<protein>
    <submittedName>
        <fullName evidence="12">Rieske domain-containing protein</fullName>
    </submittedName>
</protein>
<evidence type="ECO:0000256" key="5">
    <source>
        <dbReference type="ARBA" id="ARBA00022723"/>
    </source>
</evidence>
<dbReference type="PANTHER" id="PTHR43557:SF2">
    <property type="entry name" value="RIESKE DOMAIN-CONTAINING PROTEIN-RELATED"/>
    <property type="match status" value="1"/>
</dbReference>
<dbReference type="PRINTS" id="PR00368">
    <property type="entry name" value="FADPNR"/>
</dbReference>
<dbReference type="GO" id="GO:0046872">
    <property type="term" value="F:metal ion binding"/>
    <property type="evidence" value="ECO:0007669"/>
    <property type="project" value="UniProtKB-KW"/>
</dbReference>
<accession>A0AAF3FS28</accession>
<evidence type="ECO:0000256" key="8">
    <source>
        <dbReference type="ARBA" id="ARBA00023004"/>
    </source>
</evidence>
<comment type="cofactor">
    <cofactor evidence="1">
        <name>FAD</name>
        <dbReference type="ChEBI" id="CHEBI:57692"/>
    </cofactor>
</comment>
<dbReference type="Pfam" id="PF07992">
    <property type="entry name" value="Pyr_redox_2"/>
    <property type="match status" value="1"/>
</dbReference>
<feature type="domain" description="Rieske" evidence="10">
    <location>
        <begin position="34"/>
        <end position="129"/>
    </location>
</feature>
<evidence type="ECO:0000259" key="10">
    <source>
        <dbReference type="PROSITE" id="PS51296"/>
    </source>
</evidence>
<keyword evidence="9" id="KW-0411">Iron-sulfur</keyword>
<evidence type="ECO:0000256" key="6">
    <source>
        <dbReference type="ARBA" id="ARBA00022827"/>
    </source>
</evidence>
<evidence type="ECO:0000256" key="1">
    <source>
        <dbReference type="ARBA" id="ARBA00001974"/>
    </source>
</evidence>
<dbReference type="Gene3D" id="2.102.10.10">
    <property type="entry name" value="Rieske [2Fe-2S] iron-sulphur domain"/>
    <property type="match status" value="1"/>
</dbReference>
<dbReference type="SUPFAM" id="SSF50022">
    <property type="entry name" value="ISP domain"/>
    <property type="match status" value="1"/>
</dbReference>
<comment type="similarity">
    <text evidence="2">Belongs to the FAD-dependent oxidoreductase family.</text>
</comment>
<keyword evidence="11" id="KW-1185">Reference proteome</keyword>
<sequence>MFCCVGREHTISAEGSSRSHDAHAKDLNDRLVEKILCAVGEIPEGGKSEFEVNGTKIVVIFDRGKYYGIGAYCPHLKGRLINGVYRNGFIRCPSHGAKYDVSTGDIEDFPTFNCLPTYKVFQRGNYVVVETRESSLHSLASTDWTAAIPSSSNSPLQQTIIVIGTGPAGLTFVETLRKLGCTKKIEMITQEFELPYDRTMLNKKYIANATEGRLHDEEWYSRMNVEVRTNTRVLYINPKNKTLVLSNSSCMYYSKLFIAMGCVPRKLSVPGGKLANICYLRTMQDSVHLWNRAKGANVVCIGGSFIGMEAASVLVGVAESVTVVCTTEEPLPAFGRDVGAALRKYFDRKGIRVITRGRIEYLSGSEMGAVEAVHLVDGEILPADCVVVGIGVHPDTDILQTSGFPVSNNGYLIVDEEMRVEENIWAGGDMTQFPLALWNIPDAHIEHFQVAQKHGQIAAYSLMEQKCTKDIIPFFWGRFFDALSLKFSGRSGFNEDYLGTLLHGDLANFEFTKYYFKDDFVIGVASAGPSNAAVDFIDLFARKIKVTRREVEQNITDHWIDWRSS</sequence>
<dbReference type="GO" id="GO:0051537">
    <property type="term" value="F:2 iron, 2 sulfur cluster binding"/>
    <property type="evidence" value="ECO:0007669"/>
    <property type="project" value="UniProtKB-KW"/>
</dbReference>
<dbReference type="WBParaSite" id="MBELARI_LOCUS9838">
    <property type="protein sequence ID" value="MBELARI_LOCUS9838"/>
    <property type="gene ID" value="MBELARI_LOCUS9838"/>
</dbReference>
<keyword evidence="4" id="KW-0001">2Fe-2S</keyword>
<dbReference type="GO" id="GO:0016651">
    <property type="term" value="F:oxidoreductase activity, acting on NAD(P)H"/>
    <property type="evidence" value="ECO:0007669"/>
    <property type="project" value="TreeGrafter"/>
</dbReference>
<keyword evidence="8" id="KW-0408">Iron</keyword>
<dbReference type="SUPFAM" id="SSF55424">
    <property type="entry name" value="FAD/NAD-linked reductases, dimerisation (C-terminal) domain"/>
    <property type="match status" value="1"/>
</dbReference>
<evidence type="ECO:0000256" key="3">
    <source>
        <dbReference type="ARBA" id="ARBA00022630"/>
    </source>
</evidence>
<proteinExistence type="inferred from homology"/>
<dbReference type="InterPro" id="IPR036922">
    <property type="entry name" value="Rieske_2Fe-2S_sf"/>
</dbReference>
<dbReference type="Gene3D" id="3.50.50.60">
    <property type="entry name" value="FAD/NAD(P)-binding domain"/>
    <property type="match status" value="2"/>
</dbReference>
<dbReference type="InterPro" id="IPR050446">
    <property type="entry name" value="FAD-oxidoreductase/Apoptosis"/>
</dbReference>
<dbReference type="Pfam" id="PF00355">
    <property type="entry name" value="Rieske"/>
    <property type="match status" value="1"/>
</dbReference>
<reference evidence="12" key="1">
    <citation type="submission" date="2024-02" db="UniProtKB">
        <authorList>
            <consortium name="WormBaseParasite"/>
        </authorList>
    </citation>
    <scope>IDENTIFICATION</scope>
</reference>
<evidence type="ECO:0000313" key="12">
    <source>
        <dbReference type="WBParaSite" id="MBELARI_LOCUS9838"/>
    </source>
</evidence>
<dbReference type="PANTHER" id="PTHR43557">
    <property type="entry name" value="APOPTOSIS-INDUCING FACTOR 1"/>
    <property type="match status" value="1"/>
</dbReference>
<dbReference type="SUPFAM" id="SSF51905">
    <property type="entry name" value="FAD/NAD(P)-binding domain"/>
    <property type="match status" value="2"/>
</dbReference>
<evidence type="ECO:0000313" key="11">
    <source>
        <dbReference type="Proteomes" id="UP000887575"/>
    </source>
</evidence>
<dbReference type="InterPro" id="IPR036188">
    <property type="entry name" value="FAD/NAD-bd_sf"/>
</dbReference>
<dbReference type="Proteomes" id="UP000887575">
    <property type="component" value="Unassembled WGS sequence"/>
</dbReference>
<dbReference type="GO" id="GO:0005737">
    <property type="term" value="C:cytoplasm"/>
    <property type="evidence" value="ECO:0007669"/>
    <property type="project" value="TreeGrafter"/>
</dbReference>
<keyword evidence="7" id="KW-0560">Oxidoreductase</keyword>
<evidence type="ECO:0000256" key="9">
    <source>
        <dbReference type="ARBA" id="ARBA00023014"/>
    </source>
</evidence>
<dbReference type="InterPro" id="IPR016156">
    <property type="entry name" value="FAD/NAD-linked_Rdtase_dimer_sf"/>
</dbReference>
<evidence type="ECO:0000256" key="2">
    <source>
        <dbReference type="ARBA" id="ARBA00006442"/>
    </source>
</evidence>
<keyword evidence="5" id="KW-0479">Metal-binding</keyword>
<dbReference type="InterPro" id="IPR017941">
    <property type="entry name" value="Rieske_2Fe-2S"/>
</dbReference>
<evidence type="ECO:0000256" key="4">
    <source>
        <dbReference type="ARBA" id="ARBA00022714"/>
    </source>
</evidence>
<dbReference type="InterPro" id="IPR023753">
    <property type="entry name" value="FAD/NAD-binding_dom"/>
</dbReference>
<organism evidence="11 12">
    <name type="scientific">Mesorhabditis belari</name>
    <dbReference type="NCBI Taxonomy" id="2138241"/>
    <lineage>
        <taxon>Eukaryota</taxon>
        <taxon>Metazoa</taxon>
        <taxon>Ecdysozoa</taxon>
        <taxon>Nematoda</taxon>
        <taxon>Chromadorea</taxon>
        <taxon>Rhabditida</taxon>
        <taxon>Rhabditina</taxon>
        <taxon>Rhabditomorpha</taxon>
        <taxon>Rhabditoidea</taxon>
        <taxon>Rhabditidae</taxon>
        <taxon>Mesorhabditinae</taxon>
        <taxon>Mesorhabditis</taxon>
    </lineage>
</organism>
<dbReference type="PROSITE" id="PS51296">
    <property type="entry name" value="RIESKE"/>
    <property type="match status" value="1"/>
</dbReference>
<evidence type="ECO:0000256" key="7">
    <source>
        <dbReference type="ARBA" id="ARBA00023002"/>
    </source>
</evidence>
<dbReference type="AlphaFoldDB" id="A0AAF3FS28"/>
<keyword evidence="3" id="KW-0285">Flavoprotein</keyword>
<keyword evidence="6" id="KW-0274">FAD</keyword>
<name>A0AAF3FS28_9BILA</name>
<dbReference type="PRINTS" id="PR00411">
    <property type="entry name" value="PNDRDTASEI"/>
</dbReference>